<sequence>MGYYLYIVRTESGKPRRIPKDELDQALARMNGKLAFLPGSEGTQLYMPVLGDERDLIVCEDEELWAKNPGEPLVEAMIELAGHLGARVRNDDLETLRSPNDSYVHPDDKAERDAAIAAARRPPSMARGRKVATGVKLLFLGVVLVLALVRHFQGPG</sequence>
<keyword evidence="1" id="KW-0472">Membrane</keyword>
<organism evidence="2 3">
    <name type="scientific">Massilia haematophila</name>
    <dbReference type="NCBI Taxonomy" id="457923"/>
    <lineage>
        <taxon>Bacteria</taxon>
        <taxon>Pseudomonadati</taxon>
        <taxon>Pseudomonadota</taxon>
        <taxon>Betaproteobacteria</taxon>
        <taxon>Burkholderiales</taxon>
        <taxon>Oxalobacteraceae</taxon>
        <taxon>Telluria group</taxon>
        <taxon>Massilia</taxon>
    </lineage>
</organism>
<evidence type="ECO:0000256" key="1">
    <source>
        <dbReference type="SAM" id="Phobius"/>
    </source>
</evidence>
<evidence type="ECO:0000313" key="2">
    <source>
        <dbReference type="EMBL" id="MFC3458262.1"/>
    </source>
</evidence>
<keyword evidence="1" id="KW-0812">Transmembrane</keyword>
<dbReference type="Proteomes" id="UP001595665">
    <property type="component" value="Unassembled WGS sequence"/>
</dbReference>
<name>A0ABV7PI93_9BURK</name>
<accession>A0ABV7PI93</accession>
<dbReference type="RefSeq" id="WP_312553227.1">
    <property type="nucleotide sequence ID" value="NZ_JBHRVV010000001.1"/>
</dbReference>
<protein>
    <submittedName>
        <fullName evidence="2">Uncharacterized protein</fullName>
    </submittedName>
</protein>
<keyword evidence="3" id="KW-1185">Reference proteome</keyword>
<keyword evidence="1" id="KW-1133">Transmembrane helix</keyword>
<dbReference type="EMBL" id="JBHRVV010000001">
    <property type="protein sequence ID" value="MFC3458262.1"/>
    <property type="molecule type" value="Genomic_DNA"/>
</dbReference>
<proteinExistence type="predicted"/>
<comment type="caution">
    <text evidence="2">The sequence shown here is derived from an EMBL/GenBank/DDBJ whole genome shotgun (WGS) entry which is preliminary data.</text>
</comment>
<feature type="transmembrane region" description="Helical" evidence="1">
    <location>
        <begin position="131"/>
        <end position="152"/>
    </location>
</feature>
<evidence type="ECO:0000313" key="3">
    <source>
        <dbReference type="Proteomes" id="UP001595665"/>
    </source>
</evidence>
<gene>
    <name evidence="2" type="ORF">ACFOPH_08385</name>
</gene>
<reference evidence="3" key="1">
    <citation type="journal article" date="2019" name="Int. J. Syst. Evol. Microbiol.">
        <title>The Global Catalogue of Microorganisms (GCM) 10K type strain sequencing project: providing services to taxonomists for standard genome sequencing and annotation.</title>
        <authorList>
            <consortium name="The Broad Institute Genomics Platform"/>
            <consortium name="The Broad Institute Genome Sequencing Center for Infectious Disease"/>
            <person name="Wu L."/>
            <person name="Ma J."/>
        </authorList>
    </citation>
    <scope>NUCLEOTIDE SEQUENCE [LARGE SCALE GENOMIC DNA]</scope>
    <source>
        <strain evidence="3">CCM 7480</strain>
    </source>
</reference>